<accession>A0A154PMB3</accession>
<keyword evidence="3" id="KW-1185">Reference proteome</keyword>
<evidence type="ECO:0000313" key="2">
    <source>
        <dbReference type="EMBL" id="KZC12428.1"/>
    </source>
</evidence>
<organism evidence="2 3">
    <name type="scientific">Dufourea novaeangliae</name>
    <name type="common">Sweat bee</name>
    <dbReference type="NCBI Taxonomy" id="178035"/>
    <lineage>
        <taxon>Eukaryota</taxon>
        <taxon>Metazoa</taxon>
        <taxon>Ecdysozoa</taxon>
        <taxon>Arthropoda</taxon>
        <taxon>Hexapoda</taxon>
        <taxon>Insecta</taxon>
        <taxon>Pterygota</taxon>
        <taxon>Neoptera</taxon>
        <taxon>Endopterygota</taxon>
        <taxon>Hymenoptera</taxon>
        <taxon>Apocrita</taxon>
        <taxon>Aculeata</taxon>
        <taxon>Apoidea</taxon>
        <taxon>Anthophila</taxon>
        <taxon>Halictidae</taxon>
        <taxon>Rophitinae</taxon>
        <taxon>Dufourea</taxon>
    </lineage>
</organism>
<gene>
    <name evidence="2" type="ORF">WN55_03965</name>
</gene>
<evidence type="ECO:0000313" key="3">
    <source>
        <dbReference type="Proteomes" id="UP000076502"/>
    </source>
</evidence>
<reference evidence="2 3" key="1">
    <citation type="submission" date="2015-07" db="EMBL/GenBank/DDBJ databases">
        <title>The genome of Dufourea novaeangliae.</title>
        <authorList>
            <person name="Pan H."/>
            <person name="Kapheim K."/>
        </authorList>
    </citation>
    <scope>NUCLEOTIDE SEQUENCE [LARGE SCALE GENOMIC DNA]</scope>
    <source>
        <strain evidence="2">0120121106</strain>
        <tissue evidence="2">Whole body</tissue>
    </source>
</reference>
<dbReference type="EMBL" id="KQ434948">
    <property type="protein sequence ID" value="KZC12428.1"/>
    <property type="molecule type" value="Genomic_DNA"/>
</dbReference>
<dbReference type="AlphaFoldDB" id="A0A154PMB3"/>
<protein>
    <submittedName>
        <fullName evidence="2">Uncharacterized protein</fullName>
    </submittedName>
</protein>
<dbReference type="Proteomes" id="UP000076502">
    <property type="component" value="Unassembled WGS sequence"/>
</dbReference>
<sequence>MVFLSVPPCVRDPIDGFRNDDDAEMVLLIGVASYGLTIFPGGESLGAPHTFNAGGSSVKIDSVWNFLASFEKSDVFYTVVNDGNKVEARLSGLIRKQKFKGSNLPVSVLDTSSNEKRSGSAGGHVPSNEDDLGPLKIQPEISGSRYRTHDEYLRHSEILSSRAWMRYEGREEEGEGELHDFCLR</sequence>
<proteinExistence type="predicted"/>
<name>A0A154PMB3_DUFNO</name>
<feature type="region of interest" description="Disordered" evidence="1">
    <location>
        <begin position="105"/>
        <end position="140"/>
    </location>
</feature>
<evidence type="ECO:0000256" key="1">
    <source>
        <dbReference type="SAM" id="MobiDB-lite"/>
    </source>
</evidence>